<dbReference type="InterPro" id="IPR036434">
    <property type="entry name" value="Beta_cellobiohydrolase_sf"/>
</dbReference>
<keyword evidence="1" id="KW-0378">Hydrolase</keyword>
<comment type="caution">
    <text evidence="4">The sequence shown here is derived from an EMBL/GenBank/DDBJ whole genome shotgun (WGS) entry which is preliminary data.</text>
</comment>
<comment type="similarity">
    <text evidence="1">Belongs to the glycosyl hydrolase family 6.</text>
</comment>
<dbReference type="Pfam" id="PF00553">
    <property type="entry name" value="CBM_2"/>
    <property type="match status" value="1"/>
</dbReference>
<feature type="region of interest" description="Disordered" evidence="2">
    <location>
        <begin position="325"/>
        <end position="385"/>
    </location>
</feature>
<dbReference type="SUPFAM" id="SSF49384">
    <property type="entry name" value="Carbohydrate-binding domain"/>
    <property type="match status" value="1"/>
</dbReference>
<proteinExistence type="inferred from homology"/>
<dbReference type="RefSeq" id="WP_239133581.1">
    <property type="nucleotide sequence ID" value="NZ_BONZ01000026.1"/>
</dbReference>
<dbReference type="SUPFAM" id="SSF51989">
    <property type="entry name" value="Glycosyl hydrolases family 6, cellulases"/>
    <property type="match status" value="1"/>
</dbReference>
<dbReference type="PROSITE" id="PS51257">
    <property type="entry name" value="PROKAR_LIPOPROTEIN"/>
    <property type="match status" value="1"/>
</dbReference>
<dbReference type="Pfam" id="PF01341">
    <property type="entry name" value="Glyco_hydro_6"/>
    <property type="match status" value="1"/>
</dbReference>
<name>A0A8J3QQL2_9ACTN</name>
<gene>
    <name evidence="4" type="ORF">Raf01_26790</name>
</gene>
<dbReference type="PANTHER" id="PTHR34876:SF4">
    <property type="entry name" value="1,4-BETA-D-GLUCAN CELLOBIOHYDROLASE C-RELATED"/>
    <property type="match status" value="1"/>
</dbReference>
<dbReference type="PROSITE" id="PS51173">
    <property type="entry name" value="CBM2"/>
    <property type="match status" value="1"/>
</dbReference>
<dbReference type="InterPro" id="IPR012291">
    <property type="entry name" value="CBM2_carb-bd_dom_sf"/>
</dbReference>
<dbReference type="GO" id="GO:0030247">
    <property type="term" value="F:polysaccharide binding"/>
    <property type="evidence" value="ECO:0007669"/>
    <property type="project" value="UniProtKB-UniRule"/>
</dbReference>
<dbReference type="InterPro" id="IPR008965">
    <property type="entry name" value="CBM2/CBM3_carb-bd_dom_sf"/>
</dbReference>
<dbReference type="GO" id="GO:0030245">
    <property type="term" value="P:cellulose catabolic process"/>
    <property type="evidence" value="ECO:0007669"/>
    <property type="project" value="UniProtKB-KW"/>
</dbReference>
<evidence type="ECO:0000313" key="5">
    <source>
        <dbReference type="Proteomes" id="UP000642748"/>
    </source>
</evidence>
<keyword evidence="1" id="KW-0119">Carbohydrate metabolism</keyword>
<sequence length="478" mass="48759">MSQHIRRHRRTAAVAAAAVGCTVLAGAWFSTGPASAGAITGSLYRDPNSQAARWVAANPSDSRMPVIRDKIASQPAAHWLSSFNLTTVQSEVSTFVGAAASANQIPVLSVYEITNRDCGGASAGGAPSLAQYQTWINSFSAGLGNRPVIVILETDALALQTCLSASDVTARDQALATAVQTIKAADSGARVYLDGGHSAWNSASDQANRLKAAGVQYADGFFTNVSNFNSTANEAAYGRSIISALNGLGTSGKHQIIDTSRNGGAGGDWCADDNTDRRIGAYPTTNTGDANIDAYLWVKPPGEADGCSYTAGSFQPNLAYSLASSAPYPPTESPTAPPTTPSTTPPTSTPPTSNPPTSNPPTSNPPTSAPPTTPPPTTPAGGACTAAYQTTNSWPGGFQAQVTVTAGRAAINGWTVRWTLASGQSISQLWNGTLSVSGSSVTVKNLSYNGSLAAGGSTQFGFTGTGSAATPALTCTSP</sequence>
<keyword evidence="1" id="KW-0624">Polysaccharide degradation</keyword>
<reference evidence="4" key="1">
    <citation type="submission" date="2021-01" db="EMBL/GenBank/DDBJ databases">
        <title>Whole genome shotgun sequence of Rugosimonospora africana NBRC 104875.</title>
        <authorList>
            <person name="Komaki H."/>
            <person name="Tamura T."/>
        </authorList>
    </citation>
    <scope>NUCLEOTIDE SEQUENCE</scope>
    <source>
        <strain evidence="4">NBRC 104875</strain>
    </source>
</reference>
<accession>A0A8J3QQL2</accession>
<evidence type="ECO:0000313" key="4">
    <source>
        <dbReference type="EMBL" id="GIH14507.1"/>
    </source>
</evidence>
<dbReference type="EC" id="3.2.1.-" evidence="1"/>
<dbReference type="GO" id="GO:0004553">
    <property type="term" value="F:hydrolase activity, hydrolyzing O-glycosyl compounds"/>
    <property type="evidence" value="ECO:0007669"/>
    <property type="project" value="InterPro"/>
</dbReference>
<keyword evidence="5" id="KW-1185">Reference proteome</keyword>
<evidence type="ECO:0000256" key="1">
    <source>
        <dbReference type="RuleBase" id="RU361186"/>
    </source>
</evidence>
<keyword evidence="1" id="KW-0732">Signal</keyword>
<protein>
    <recommendedName>
        <fullName evidence="1">Glucanase</fullName>
        <ecNumber evidence="1">3.2.1.-</ecNumber>
    </recommendedName>
</protein>
<dbReference type="Gene3D" id="2.60.40.290">
    <property type="match status" value="1"/>
</dbReference>
<evidence type="ECO:0000256" key="2">
    <source>
        <dbReference type="SAM" id="MobiDB-lite"/>
    </source>
</evidence>
<keyword evidence="1" id="KW-0136">Cellulose degradation</keyword>
<organism evidence="4 5">
    <name type="scientific">Rugosimonospora africana</name>
    <dbReference type="NCBI Taxonomy" id="556532"/>
    <lineage>
        <taxon>Bacteria</taxon>
        <taxon>Bacillati</taxon>
        <taxon>Actinomycetota</taxon>
        <taxon>Actinomycetes</taxon>
        <taxon>Micromonosporales</taxon>
        <taxon>Micromonosporaceae</taxon>
        <taxon>Rugosimonospora</taxon>
    </lineage>
</organism>
<dbReference type="PROSITE" id="PS51318">
    <property type="entry name" value="TAT"/>
    <property type="match status" value="1"/>
</dbReference>
<feature type="signal peptide" evidence="1">
    <location>
        <begin position="1"/>
        <end position="36"/>
    </location>
</feature>
<dbReference type="SMART" id="SM00637">
    <property type="entry name" value="CBD_II"/>
    <property type="match status" value="1"/>
</dbReference>
<feature type="chain" id="PRO_5035342291" description="Glucanase" evidence="1">
    <location>
        <begin position="37"/>
        <end position="478"/>
    </location>
</feature>
<dbReference type="InterPro" id="IPR006311">
    <property type="entry name" value="TAT_signal"/>
</dbReference>
<feature type="compositionally biased region" description="Pro residues" evidence="2">
    <location>
        <begin position="327"/>
        <end position="378"/>
    </location>
</feature>
<evidence type="ECO:0000259" key="3">
    <source>
        <dbReference type="PROSITE" id="PS51173"/>
    </source>
</evidence>
<dbReference type="PANTHER" id="PTHR34876">
    <property type="match status" value="1"/>
</dbReference>
<dbReference type="PRINTS" id="PR00733">
    <property type="entry name" value="GLHYDRLASE6"/>
</dbReference>
<dbReference type="Gene3D" id="3.20.20.40">
    <property type="entry name" value="1, 4-beta cellobiohydrolase"/>
    <property type="match status" value="1"/>
</dbReference>
<dbReference type="InterPro" id="IPR016288">
    <property type="entry name" value="Beta_cellobiohydrolase"/>
</dbReference>
<keyword evidence="1" id="KW-0326">Glycosidase</keyword>
<feature type="domain" description="CBM2" evidence="3">
    <location>
        <begin position="377"/>
        <end position="478"/>
    </location>
</feature>
<dbReference type="EMBL" id="BONZ01000026">
    <property type="protein sequence ID" value="GIH14507.1"/>
    <property type="molecule type" value="Genomic_DNA"/>
</dbReference>
<dbReference type="Proteomes" id="UP000642748">
    <property type="component" value="Unassembled WGS sequence"/>
</dbReference>
<dbReference type="AlphaFoldDB" id="A0A8J3QQL2"/>
<dbReference type="InterPro" id="IPR001919">
    <property type="entry name" value="CBD2"/>
</dbReference>